<accession>A0A0B4DQ04</accession>
<reference evidence="1 2" key="1">
    <citation type="submission" date="2014-12" db="EMBL/GenBank/DDBJ databases">
        <title>Genome sequencing of Arthrobacter phenanthrenivorans SWC37.</title>
        <authorList>
            <person name="Tan P.W."/>
            <person name="Chan K.-G."/>
        </authorList>
    </citation>
    <scope>NUCLEOTIDE SEQUENCE [LARGE SCALE GENOMIC DNA]</scope>
    <source>
        <strain evidence="1 2">SWC37</strain>
    </source>
</reference>
<evidence type="ECO:0000313" key="1">
    <source>
        <dbReference type="EMBL" id="KIC68746.1"/>
    </source>
</evidence>
<sequence>MPQHIWDRIRDEFTLPTAADLQGHFQALGDPDAMQRAVRVFVDEETLCPGFQIKDGLLREPVLLLFEHAMALKVPHNVFAAWMVTPLPTQPETRPVDALDDIGPLFAALADFANIYRPSEQRR</sequence>
<name>A0A0B4DQ04_PSEPS</name>
<organism evidence="1 2">
    <name type="scientific">Pseudarthrobacter phenanthrenivorans</name>
    <name type="common">Arthrobacter phenanthrenivorans</name>
    <dbReference type="NCBI Taxonomy" id="361575"/>
    <lineage>
        <taxon>Bacteria</taxon>
        <taxon>Bacillati</taxon>
        <taxon>Actinomycetota</taxon>
        <taxon>Actinomycetes</taxon>
        <taxon>Micrococcales</taxon>
        <taxon>Micrococcaceae</taxon>
        <taxon>Pseudarthrobacter</taxon>
    </lineage>
</organism>
<proteinExistence type="predicted"/>
<dbReference type="Proteomes" id="UP000031196">
    <property type="component" value="Unassembled WGS sequence"/>
</dbReference>
<comment type="caution">
    <text evidence="1">The sequence shown here is derived from an EMBL/GenBank/DDBJ whole genome shotgun (WGS) entry which is preliminary data.</text>
</comment>
<dbReference type="AlphaFoldDB" id="A0A0B4DQ04"/>
<protein>
    <submittedName>
        <fullName evidence="1">Uncharacterized protein</fullName>
    </submittedName>
</protein>
<evidence type="ECO:0000313" key="2">
    <source>
        <dbReference type="Proteomes" id="UP000031196"/>
    </source>
</evidence>
<dbReference type="EMBL" id="JWTB01000008">
    <property type="protein sequence ID" value="KIC68746.1"/>
    <property type="molecule type" value="Genomic_DNA"/>
</dbReference>
<gene>
    <name evidence="1" type="ORF">RM50_04460</name>
</gene>